<feature type="domain" description="Pacifastin" evidence="14">
    <location>
        <begin position="85"/>
        <end position="121"/>
    </location>
</feature>
<evidence type="ECO:0000256" key="5">
    <source>
        <dbReference type="ARBA" id="ARBA00023157"/>
    </source>
</evidence>
<feature type="region of interest" description="Disordered" evidence="10">
    <location>
        <begin position="66"/>
        <end position="88"/>
    </location>
</feature>
<feature type="disulfide bond" evidence="9">
    <location>
        <begin position="132"/>
        <end position="147"/>
    </location>
</feature>
<feature type="domain" description="Pacifastin" evidence="14">
    <location>
        <begin position="305"/>
        <end position="340"/>
    </location>
</feature>
<feature type="disulfide bond" evidence="9">
    <location>
        <begin position="436"/>
        <end position="451"/>
    </location>
</feature>
<feature type="disulfide bond" evidence="9">
    <location>
        <begin position="24"/>
        <end position="39"/>
    </location>
</feature>
<evidence type="ECO:0000256" key="7">
    <source>
        <dbReference type="ARBA" id="ARBA00049646"/>
    </source>
</evidence>
<dbReference type="Pfam" id="PF05375">
    <property type="entry name" value="Pacifastin_I"/>
    <property type="match status" value="9"/>
</dbReference>
<feature type="domain" description="BPTI/Kunitz inhibitor" evidence="13">
    <location>
        <begin position="568"/>
        <end position="618"/>
    </location>
</feature>
<comment type="caution">
    <text evidence="15">The sequence shown here is derived from an EMBL/GenBank/DDBJ whole genome shotgun (WGS) entry which is preliminary data.</text>
</comment>
<feature type="site" description="Reactive bond" evidence="9">
    <location>
        <begin position="287"/>
        <end position="288"/>
    </location>
</feature>
<evidence type="ECO:0000256" key="10">
    <source>
        <dbReference type="SAM" id="MobiDB-lite"/>
    </source>
</evidence>
<dbReference type="Proteomes" id="UP001445076">
    <property type="component" value="Unassembled WGS sequence"/>
</dbReference>
<feature type="disulfide bond" evidence="9">
    <location>
        <begin position="173"/>
        <end position="188"/>
    </location>
</feature>
<comment type="similarity">
    <text evidence="7">Belongs to the venom Kunitz-type family. 01 (intermediate) subfamily.</text>
</comment>
<name>A0AAW0WLF0_CHEQU</name>
<evidence type="ECO:0000259" key="12">
    <source>
        <dbReference type="PROSITE" id="PS50184"/>
    </source>
</evidence>
<feature type="domain" description="Pacifastin" evidence="14">
    <location>
        <begin position="259"/>
        <end position="293"/>
    </location>
</feature>
<protein>
    <submittedName>
        <fullName evidence="15">Uncharacterized protein</fullName>
    </submittedName>
</protein>
<evidence type="ECO:0000259" key="13">
    <source>
        <dbReference type="PROSITE" id="PS50279"/>
    </source>
</evidence>
<dbReference type="InterPro" id="IPR001007">
    <property type="entry name" value="VWF_dom"/>
</dbReference>
<feature type="disulfide bond" evidence="9">
    <location>
        <begin position="220"/>
        <end position="235"/>
    </location>
</feature>
<dbReference type="SMART" id="SM00214">
    <property type="entry name" value="VWC"/>
    <property type="match status" value="3"/>
</dbReference>
<keyword evidence="2" id="KW-0964">Secreted</keyword>
<dbReference type="SMART" id="SM00215">
    <property type="entry name" value="VWC_out"/>
    <property type="match status" value="5"/>
</dbReference>
<evidence type="ECO:0000256" key="2">
    <source>
        <dbReference type="ARBA" id="ARBA00022525"/>
    </source>
</evidence>
<evidence type="ECO:0000256" key="8">
    <source>
        <dbReference type="ARBA" id="ARBA00093388"/>
    </source>
</evidence>
<dbReference type="PROSITE" id="PS50279">
    <property type="entry name" value="BPTI_KUNITZ_2"/>
    <property type="match status" value="2"/>
</dbReference>
<feature type="site" description="Reactive bond" evidence="9">
    <location>
        <begin position="382"/>
        <end position="383"/>
    </location>
</feature>
<evidence type="ECO:0000256" key="11">
    <source>
        <dbReference type="SAM" id="SignalP"/>
    </source>
</evidence>
<feature type="disulfide bond" evidence="9">
    <location>
        <begin position="308"/>
        <end position="323"/>
    </location>
</feature>
<dbReference type="CDD" id="cd00109">
    <property type="entry name" value="Kunitz-type"/>
    <property type="match status" value="1"/>
</dbReference>
<keyword evidence="5 9" id="KW-1015">Disulfide bond</keyword>
<feature type="chain" id="PRO_5043968116" evidence="11">
    <location>
        <begin position="20"/>
        <end position="1219"/>
    </location>
</feature>
<dbReference type="Pfam" id="PF00014">
    <property type="entry name" value="Kunitz_BPTI"/>
    <property type="match status" value="2"/>
</dbReference>
<evidence type="ECO:0000256" key="9">
    <source>
        <dbReference type="PROSITE-ProRule" id="PRU00776"/>
    </source>
</evidence>
<feature type="domain" description="Pacifastin" evidence="14">
    <location>
        <begin position="129"/>
        <end position="162"/>
    </location>
</feature>
<accession>A0AAW0WLF0</accession>
<evidence type="ECO:0000256" key="1">
    <source>
        <dbReference type="ARBA" id="ARBA00004613"/>
    </source>
</evidence>
<dbReference type="PANTHER" id="PTHR47247:SF1">
    <property type="entry name" value="KUNITZ-TYPE PROTEASE INHIBITOR 2"/>
    <property type="match status" value="1"/>
</dbReference>
<dbReference type="EMBL" id="JARKIK010000077">
    <property type="protein sequence ID" value="KAK8727034.1"/>
    <property type="molecule type" value="Genomic_DNA"/>
</dbReference>
<feature type="domain" description="Pacifastin" evidence="14">
    <location>
        <begin position="217"/>
        <end position="252"/>
    </location>
</feature>
<dbReference type="SMART" id="SM00131">
    <property type="entry name" value="KU"/>
    <property type="match status" value="2"/>
</dbReference>
<dbReference type="InterPro" id="IPR020901">
    <property type="entry name" value="Prtase_inh_Kunz-CS"/>
</dbReference>
<keyword evidence="4 9" id="KW-0722">Serine protease inhibitor</keyword>
<comment type="caution">
    <text evidence="9">Lacks conserved residue(s) required for the propagation of feature annotation.</text>
</comment>
<feature type="compositionally biased region" description="Basic and acidic residues" evidence="10">
    <location>
        <begin position="66"/>
        <end position="84"/>
    </location>
</feature>
<dbReference type="Gene3D" id="4.10.410.10">
    <property type="entry name" value="Pancreatic trypsin inhibitor Kunitz domain"/>
    <property type="match status" value="2"/>
</dbReference>
<comment type="similarity">
    <text evidence="6 9">Belongs to the protease inhibitor I19 family.</text>
</comment>
<keyword evidence="3 9" id="KW-0646">Protease inhibitor</keyword>
<proteinExistence type="inferred from homology"/>
<evidence type="ECO:0000313" key="16">
    <source>
        <dbReference type="Proteomes" id="UP001445076"/>
    </source>
</evidence>
<feature type="domain" description="Pacifastin" evidence="14">
    <location>
        <begin position="21"/>
        <end position="54"/>
    </location>
</feature>
<dbReference type="FunFam" id="4.10.410.10:FF:000020">
    <property type="entry name" value="Collagen, type VI, alpha 3"/>
    <property type="match status" value="1"/>
</dbReference>
<feature type="site" description="Reactive bond" evidence="9">
    <location>
        <begin position="423"/>
        <end position="424"/>
    </location>
</feature>
<feature type="site" description="Reactive bond" evidence="9">
    <location>
        <begin position="460"/>
        <end position="461"/>
    </location>
</feature>
<evidence type="ECO:0000256" key="3">
    <source>
        <dbReference type="ARBA" id="ARBA00022690"/>
    </source>
</evidence>
<dbReference type="GO" id="GO:0005576">
    <property type="term" value="C:extracellular region"/>
    <property type="evidence" value="ECO:0007669"/>
    <property type="project" value="UniProtKB-SubCell"/>
</dbReference>
<feature type="domain" description="BPTI/Kunitz inhibitor" evidence="13">
    <location>
        <begin position="489"/>
        <end position="542"/>
    </location>
</feature>
<feature type="site" description="Reactive bond" evidence="9">
    <location>
        <begin position="156"/>
        <end position="157"/>
    </location>
</feature>
<feature type="domain" description="Pacifastin" evidence="14">
    <location>
        <begin position="395"/>
        <end position="429"/>
    </location>
</feature>
<dbReference type="PROSITE" id="PS50184">
    <property type="entry name" value="VWFC_2"/>
    <property type="match status" value="1"/>
</dbReference>
<dbReference type="PRINTS" id="PR00759">
    <property type="entry name" value="BASICPTASE"/>
</dbReference>
<organism evidence="15 16">
    <name type="scientific">Cherax quadricarinatus</name>
    <name type="common">Australian red claw crayfish</name>
    <dbReference type="NCBI Taxonomy" id="27406"/>
    <lineage>
        <taxon>Eukaryota</taxon>
        <taxon>Metazoa</taxon>
        <taxon>Ecdysozoa</taxon>
        <taxon>Arthropoda</taxon>
        <taxon>Crustacea</taxon>
        <taxon>Multicrustacea</taxon>
        <taxon>Malacostraca</taxon>
        <taxon>Eumalacostraca</taxon>
        <taxon>Eucarida</taxon>
        <taxon>Decapoda</taxon>
        <taxon>Pleocyemata</taxon>
        <taxon>Astacidea</taxon>
        <taxon>Parastacoidea</taxon>
        <taxon>Parastacidae</taxon>
        <taxon>Cherax</taxon>
    </lineage>
</organism>
<feature type="domain" description="Pacifastin" evidence="14">
    <location>
        <begin position="353"/>
        <end position="388"/>
    </location>
</feature>
<feature type="disulfide bond" evidence="9">
    <location>
        <begin position="356"/>
        <end position="371"/>
    </location>
</feature>
<dbReference type="SUPFAM" id="SSF57362">
    <property type="entry name" value="BPTI-like"/>
    <property type="match status" value="2"/>
</dbReference>
<evidence type="ECO:0000256" key="4">
    <source>
        <dbReference type="ARBA" id="ARBA00022900"/>
    </source>
</evidence>
<evidence type="ECO:0000259" key="14">
    <source>
        <dbReference type="PROSITE" id="PS51446"/>
    </source>
</evidence>
<gene>
    <name evidence="15" type="ORF">OTU49_009892</name>
</gene>
<feature type="signal peptide" evidence="11">
    <location>
        <begin position="1"/>
        <end position="19"/>
    </location>
</feature>
<comment type="function">
    <text evidence="8">Serine protease inhibitor that inhibits trypsin at a molar ratio of 1:1.</text>
</comment>
<keyword evidence="11" id="KW-0732">Signal</keyword>
<keyword evidence="16" id="KW-1185">Reference proteome</keyword>
<feature type="domain" description="Pacifastin" evidence="14">
    <location>
        <begin position="433"/>
        <end position="466"/>
    </location>
</feature>
<dbReference type="PROSITE" id="PS00280">
    <property type="entry name" value="BPTI_KUNITZ_1"/>
    <property type="match status" value="1"/>
</dbReference>
<dbReference type="AlphaFoldDB" id="A0AAW0WLF0"/>
<dbReference type="InterPro" id="IPR036880">
    <property type="entry name" value="Kunitz_BPTI_sf"/>
</dbReference>
<comment type="subcellular location">
    <subcellularLocation>
        <location evidence="1">Secreted</location>
    </subcellularLocation>
</comment>
<feature type="site" description="Reactive bond" evidence="9">
    <location>
        <begin position="115"/>
        <end position="116"/>
    </location>
</feature>
<dbReference type="SUPFAM" id="SSF57283">
    <property type="entry name" value="PMP inhibitors"/>
    <property type="match status" value="6"/>
</dbReference>
<sequence>MKVLHILLVLATLVTYCLASPGRCKEGTTYKKDCNSCGCFNGREYCTLMACLEPLRYRRQIQERDRLSEEAGRQSQEEAGRQTEEGDCVGDPDISRWRIECNWCRCVNGKGSCTRKGCPHTILQRLINTPECEGSPTWQRDCNTCTCDNGRARCTTKTCGAPLPGGLLESGRCVPGTSWYDGCNTCGCQEDGTVGSCTTRECPPSDIVGTELPPPAYTYCKPGSRWMKDCNWCTCGKDGSGGACTLIGCLPNYKPQPGQAVCTEGSRWKQDNCNWCNCNNGKASCTEKLCVDTVPDPELPRPPIGTVCVPRSRWHDGCNSCVCREDGSGSVCTLRACPPPADLVVTDPPPPAYTHCKPGSRWMMNCNWCSCTNNGANSACAMKGCPPNYKPRPGQVVCTERSHWKQDNCNWCNCKNGKAFCTEKLCIQTDMPKKSCIEGSSWKQDCNTCHCINGTAGCTKKLCAEPVPETLQCTGNKTDGCVDQLPPHCKLPPFNTEGHVCLAFLSRWTYVADTQNCENIIYGGCGGTKNLYHSQAECEASCRPLHSTPQPAQTTRTNTKRSTKPQRCFLKADSGHCFGYFIKFTYNSASRQCKEFVYGGCGGNRNRFETLQECQTTCGSSCDRSKCPWLRWAHYFAKNCLPQYERGSCCPTRFLCPSTNATDPEKCYYKGEAYTKGSTVPVEDACSANCYCTESYAPGYPAEIHCADIECPEFFRPPVPGCRPVYKPGECCSSESDCVDPDTPPLLESRSVTCVWNNKTYLAGDKMYFDDFPCQKCICSPAFTRPDGPLCTKENCGFDFRYTSKFAEGCVPIYFEEKCCPVDWLCPGDSRIPLTASQQQITVTKENPQEARPLECYLGDLSIALASPLNTSECSINCKCITPPEPTCVLYRSCTLAEEVKNNQECVEPSCSPGCDVIMDAVTGCLACSCNEDNFICPQKICPRNCENIFDLQTGCPSCKCNCSYDSATGTPCPVDCVVHEVVDELTGCKRCECDPNSLGSPVVQRQVCPVNFTAPCPMDCAVIRILDEETGCEKCECDPNNPGDLFGLHQLPRAHYCPTDHTGKPPCPMDCAIHYIVDEETGCEKCECDPNNPDNPFGLHQLPRAHYCPTDHTGKPPCPMDCAIHYTVDEETGCEKCECDPNNPANPFGLHQLPPPLPQPSGQDCPIDHTGKLPCPMDCAIHYVVDKKTGCEKCECDPNIQTNIFGLHLVPLPPPTHK</sequence>
<reference evidence="15 16" key="1">
    <citation type="journal article" date="2024" name="BMC Genomics">
        <title>Genome assembly of redclaw crayfish (Cherax quadricarinatus) provides insights into its immune adaptation and hypoxia tolerance.</title>
        <authorList>
            <person name="Liu Z."/>
            <person name="Zheng J."/>
            <person name="Li H."/>
            <person name="Fang K."/>
            <person name="Wang S."/>
            <person name="He J."/>
            <person name="Zhou D."/>
            <person name="Weng S."/>
            <person name="Chi M."/>
            <person name="Gu Z."/>
            <person name="He J."/>
            <person name="Li F."/>
            <person name="Wang M."/>
        </authorList>
    </citation>
    <scope>NUCLEOTIDE SEQUENCE [LARGE SCALE GENOMIC DNA]</scope>
    <source>
        <strain evidence="15">ZL_2023a</strain>
    </source>
</reference>
<evidence type="ECO:0000313" key="15">
    <source>
        <dbReference type="EMBL" id="KAK8727034.1"/>
    </source>
</evidence>
<dbReference type="InterPro" id="IPR036201">
    <property type="entry name" value="Pacifastin_dom_sf"/>
</dbReference>
<dbReference type="GO" id="GO:0004867">
    <property type="term" value="F:serine-type endopeptidase inhibitor activity"/>
    <property type="evidence" value="ECO:0007669"/>
    <property type="project" value="UniProtKB-UniRule"/>
</dbReference>
<evidence type="ECO:0000256" key="6">
    <source>
        <dbReference type="ARBA" id="ARBA00029459"/>
    </source>
</evidence>
<dbReference type="InterPro" id="IPR002223">
    <property type="entry name" value="Kunitz_BPTI"/>
</dbReference>
<feature type="domain" description="Pacifastin" evidence="14">
    <location>
        <begin position="170"/>
        <end position="205"/>
    </location>
</feature>
<dbReference type="PANTHER" id="PTHR47247">
    <property type="entry name" value="KUNITZ-TYPE PROTEASE INHIBITOR 2"/>
    <property type="match status" value="1"/>
</dbReference>
<dbReference type="PROSITE" id="PS51446">
    <property type="entry name" value="PACIFASTIN"/>
    <property type="match status" value="10"/>
</dbReference>
<feature type="domain" description="VWFC" evidence="12">
    <location>
        <begin position="665"/>
        <end position="739"/>
    </location>
</feature>
<dbReference type="InterPro" id="IPR008037">
    <property type="entry name" value="Pacifastin_dom"/>
</dbReference>